<proteinExistence type="predicted"/>
<gene>
    <name evidence="1" type="ORF">HHX48_11810</name>
</gene>
<comment type="caution">
    <text evidence="1">The sequence shown here is derived from an EMBL/GenBank/DDBJ whole genome shotgun (WGS) entry which is preliminary data.</text>
</comment>
<dbReference type="RefSeq" id="WP_191025345.1">
    <property type="nucleotide sequence ID" value="NZ_JABBXD010000006.1"/>
</dbReference>
<protein>
    <submittedName>
        <fullName evidence="1">Uncharacterized protein</fullName>
    </submittedName>
</protein>
<dbReference type="Proteomes" id="UP000624419">
    <property type="component" value="Unassembled WGS sequence"/>
</dbReference>
<reference evidence="1 2" key="1">
    <citation type="submission" date="2020-04" db="EMBL/GenBank/DDBJ databases">
        <title>Salinimonas sp. HHU 13199.</title>
        <authorList>
            <person name="Cui X."/>
            <person name="Zhang D."/>
        </authorList>
    </citation>
    <scope>NUCLEOTIDE SEQUENCE [LARGE SCALE GENOMIC DNA]</scope>
    <source>
        <strain evidence="1 2">HHU 13199</strain>
    </source>
</reference>
<keyword evidence="2" id="KW-1185">Reference proteome</keyword>
<sequence>MNMSECLIENRNRLIELLANIPFAASPDGWERIGEIAISGFIGFGFARSKTNLILVVSTSGRALVNCDSAEKIDRDYEEFKGVDDSGIFCEGIGEIAGEKILIAGPNGGGLPNSTCLGETLRLCSPNWPQHSLYFCGPEGNPLIEKFQKNCIKLLTDFIEAYGFSWCGDYFAIANSANLEIWKRE</sequence>
<accession>A0ABR8LMA6</accession>
<evidence type="ECO:0000313" key="2">
    <source>
        <dbReference type="Proteomes" id="UP000624419"/>
    </source>
</evidence>
<name>A0ABR8LMA6_9ALTE</name>
<evidence type="ECO:0000313" key="1">
    <source>
        <dbReference type="EMBL" id="MBD3586425.1"/>
    </source>
</evidence>
<organism evidence="1 2">
    <name type="scientific">Salinimonas profundi</name>
    <dbReference type="NCBI Taxonomy" id="2729140"/>
    <lineage>
        <taxon>Bacteria</taxon>
        <taxon>Pseudomonadati</taxon>
        <taxon>Pseudomonadota</taxon>
        <taxon>Gammaproteobacteria</taxon>
        <taxon>Alteromonadales</taxon>
        <taxon>Alteromonadaceae</taxon>
        <taxon>Alteromonas/Salinimonas group</taxon>
        <taxon>Salinimonas</taxon>
    </lineage>
</organism>
<dbReference type="EMBL" id="JABBXD010000006">
    <property type="protein sequence ID" value="MBD3586425.1"/>
    <property type="molecule type" value="Genomic_DNA"/>
</dbReference>